<evidence type="ECO:0000313" key="2">
    <source>
        <dbReference type="EMBL" id="CAG7815465.1"/>
    </source>
</evidence>
<feature type="non-terminal residue" evidence="2">
    <location>
        <position position="1"/>
    </location>
</feature>
<proteinExistence type="predicted"/>
<evidence type="ECO:0000313" key="3">
    <source>
        <dbReference type="Proteomes" id="UP000708208"/>
    </source>
</evidence>
<organism evidence="2 3">
    <name type="scientific">Allacma fusca</name>
    <dbReference type="NCBI Taxonomy" id="39272"/>
    <lineage>
        <taxon>Eukaryota</taxon>
        <taxon>Metazoa</taxon>
        <taxon>Ecdysozoa</taxon>
        <taxon>Arthropoda</taxon>
        <taxon>Hexapoda</taxon>
        <taxon>Collembola</taxon>
        <taxon>Symphypleona</taxon>
        <taxon>Sminthuridae</taxon>
        <taxon>Allacma</taxon>
    </lineage>
</organism>
<dbReference type="Proteomes" id="UP000708208">
    <property type="component" value="Unassembled WGS sequence"/>
</dbReference>
<dbReference type="AlphaFoldDB" id="A0A8J2KJ58"/>
<keyword evidence="3" id="KW-1185">Reference proteome</keyword>
<keyword evidence="1" id="KW-1133">Transmembrane helix</keyword>
<name>A0A8J2KJ58_9HEXA</name>
<comment type="caution">
    <text evidence="2">The sequence shown here is derived from an EMBL/GenBank/DDBJ whole genome shotgun (WGS) entry which is preliminary data.</text>
</comment>
<keyword evidence="1" id="KW-0472">Membrane</keyword>
<reference evidence="2" key="1">
    <citation type="submission" date="2021-06" db="EMBL/GenBank/DDBJ databases">
        <authorList>
            <person name="Hodson N. C."/>
            <person name="Mongue J. A."/>
            <person name="Jaron S. K."/>
        </authorList>
    </citation>
    <scope>NUCLEOTIDE SEQUENCE</scope>
</reference>
<accession>A0A8J2KJ58</accession>
<keyword evidence="1" id="KW-0812">Transmembrane</keyword>
<protein>
    <submittedName>
        <fullName evidence="2">Uncharacterized protein</fullName>
    </submittedName>
</protein>
<feature type="transmembrane region" description="Helical" evidence="1">
    <location>
        <begin position="76"/>
        <end position="98"/>
    </location>
</feature>
<sequence length="152" mass="17164">MTLDTDNSVRMAQSVQKFFRKAEHLNGKEPLSYQTHSNTKGYRTFDNMGAETPEFEDKLTMEDVLEKLGGFSRFQFCITIVLVMVEIPCAAIALTMIFTGTSNVEFNCLRNNSNFDTISAQDVKICSRNCTLVLNSSKPVVSIVQEWELVCE</sequence>
<dbReference type="EMBL" id="CAJVCH010344882">
    <property type="protein sequence ID" value="CAG7815465.1"/>
    <property type="molecule type" value="Genomic_DNA"/>
</dbReference>
<evidence type="ECO:0000256" key="1">
    <source>
        <dbReference type="SAM" id="Phobius"/>
    </source>
</evidence>
<gene>
    <name evidence="2" type="ORF">AFUS01_LOCUS26143</name>
</gene>